<dbReference type="Proteomes" id="UP001139104">
    <property type="component" value="Unassembled WGS sequence"/>
</dbReference>
<evidence type="ECO:0000313" key="2">
    <source>
        <dbReference type="Proteomes" id="UP001139104"/>
    </source>
</evidence>
<gene>
    <name evidence="1" type="ORF">K2U94_10325</name>
</gene>
<proteinExistence type="predicted"/>
<dbReference type="EMBL" id="JAIVFP010000001">
    <property type="protein sequence ID" value="MCI4683158.1"/>
    <property type="molecule type" value="Genomic_DNA"/>
</dbReference>
<sequence>MIVRLTEKQHRAMQFGPGALAARGDLQRNFEEATRTGRDADARLFERDLRTINKFIVKLGLDSEANRTLSR</sequence>
<organism evidence="1 2">
    <name type="scientific">Candidatus Rhodoblastus alkanivorans</name>
    <dbReference type="NCBI Taxonomy" id="2954117"/>
    <lineage>
        <taxon>Bacteria</taxon>
        <taxon>Pseudomonadati</taxon>
        <taxon>Pseudomonadota</taxon>
        <taxon>Alphaproteobacteria</taxon>
        <taxon>Hyphomicrobiales</taxon>
        <taxon>Rhodoblastaceae</taxon>
        <taxon>Rhodoblastus</taxon>
    </lineage>
</organism>
<protein>
    <submittedName>
        <fullName evidence="1">Uncharacterized protein</fullName>
    </submittedName>
</protein>
<reference evidence="1" key="1">
    <citation type="journal article" date="2022" name="ISME J.">
        <title>Identification of active gaseous-alkane degraders at natural gas seeps.</title>
        <authorList>
            <person name="Farhan Ul Haque M."/>
            <person name="Hernandez M."/>
            <person name="Crombie A.T."/>
            <person name="Murrell J.C."/>
        </authorList>
    </citation>
    <scope>NUCLEOTIDE SEQUENCE</scope>
    <source>
        <strain evidence="1">PC2</strain>
    </source>
</reference>
<keyword evidence="2" id="KW-1185">Reference proteome</keyword>
<name>A0ABS9Z659_9HYPH</name>
<dbReference type="RefSeq" id="WP_243067124.1">
    <property type="nucleotide sequence ID" value="NZ_JAIVFK010000019.1"/>
</dbReference>
<evidence type="ECO:0000313" key="1">
    <source>
        <dbReference type="EMBL" id="MCI4683158.1"/>
    </source>
</evidence>
<accession>A0ABS9Z659</accession>
<comment type="caution">
    <text evidence="1">The sequence shown here is derived from an EMBL/GenBank/DDBJ whole genome shotgun (WGS) entry which is preliminary data.</text>
</comment>